<evidence type="ECO:0000313" key="10">
    <source>
        <dbReference type="Proteomes" id="UP000185544"/>
    </source>
</evidence>
<dbReference type="PROSITE" id="PS00198">
    <property type="entry name" value="4FE4S_FER_1"/>
    <property type="match status" value="1"/>
</dbReference>
<proteinExistence type="predicted"/>
<evidence type="ECO:0000256" key="2">
    <source>
        <dbReference type="ARBA" id="ARBA00022485"/>
    </source>
</evidence>
<dbReference type="AlphaFoldDB" id="A0A1L6MZC5"/>
<evidence type="ECO:0000256" key="7">
    <source>
        <dbReference type="SAM" id="Phobius"/>
    </source>
</evidence>
<keyword evidence="10" id="KW-1185">Reference proteome</keyword>
<keyword evidence="7" id="KW-0472">Membrane</keyword>
<dbReference type="Gene3D" id="3.30.70.20">
    <property type="match status" value="2"/>
</dbReference>
<protein>
    <submittedName>
        <fullName evidence="9">Ferredoxin</fullName>
    </submittedName>
</protein>
<feature type="transmembrane region" description="Helical" evidence="7">
    <location>
        <begin position="214"/>
        <end position="233"/>
    </location>
</feature>
<keyword evidence="4" id="KW-0249">Electron transport</keyword>
<keyword evidence="5" id="KW-0408">Iron</keyword>
<dbReference type="Proteomes" id="UP000185544">
    <property type="component" value="Chromosome"/>
</dbReference>
<keyword evidence="3" id="KW-0479">Metal-binding</keyword>
<feature type="domain" description="4Fe-4S ferredoxin-type" evidence="8">
    <location>
        <begin position="509"/>
        <end position="531"/>
    </location>
</feature>
<dbReference type="InterPro" id="IPR051684">
    <property type="entry name" value="Electron_Trans/Redox"/>
</dbReference>
<organism evidence="9 10">
    <name type="scientific">Pajaroellobacter abortibovis</name>
    <dbReference type="NCBI Taxonomy" id="1882918"/>
    <lineage>
        <taxon>Bacteria</taxon>
        <taxon>Pseudomonadati</taxon>
        <taxon>Myxococcota</taxon>
        <taxon>Polyangia</taxon>
        <taxon>Polyangiales</taxon>
        <taxon>Polyangiaceae</taxon>
    </lineage>
</organism>
<dbReference type="STRING" id="1882918.BCY86_05840"/>
<sequence>MPARLIVRVLVWLRRFSQTFFLGIFLYFLCQTSFRCSFSASAEAPIRLLLLVEFFLLADPWVGGVTLLSTHTIYRGLLWSLGMLVLTLLFGRVFCGWICPFGTLHHLFGWLLSSRHGRGAARVGANRTHTYQRVKYYLLYTFLFAAIAGSAISGLLDPLCIAVRSVGLGVIPAIQYFATRGFATLDHVSARSIQQGSDDMQGFLAQTLWQPKQAYFPQTWLIVFLFMTVLFANRLLIPWFWCRVLCPLGSFLGVFARFSLFRMEKDHAECTDCNLCLVHCQRADSPQGGVKWRQDECHMCMNCEASCPEDVIKFRFFPNRLSVRTEPDLERRTTAAGVVFLPATRIANVLDVNYHSKIIRPPGSVEERAFLERCIRCAECVKVYPNNALHPAFFQAGVERIWTPILIHRIGYYEYSCVLCGQVCPTGAIQKIAEKEKLGMGVPPVKVGTALYDHGRCFPWSMQAPCIVCEEFCPISPKAIWVKEVEVPVRESTPDLAWEQPAMKTVKLQRPHVDPNLCIDCCACEKICPVNDQPAVYVTSVGESRSKTNIIFLENANYSAT</sequence>
<dbReference type="KEGG" id="pabo:BCY86_05840"/>
<dbReference type="PROSITE" id="PS51379">
    <property type="entry name" value="4FE4S_FER_2"/>
    <property type="match status" value="2"/>
</dbReference>
<evidence type="ECO:0000256" key="6">
    <source>
        <dbReference type="ARBA" id="ARBA00023014"/>
    </source>
</evidence>
<dbReference type="PANTHER" id="PTHR30176">
    <property type="entry name" value="FERREDOXIN-TYPE PROTEIN NAPH"/>
    <property type="match status" value="1"/>
</dbReference>
<gene>
    <name evidence="9" type="ORF">BCY86_05840</name>
</gene>
<dbReference type="EMBL" id="CP016908">
    <property type="protein sequence ID" value="APS00911.1"/>
    <property type="molecule type" value="Genomic_DNA"/>
</dbReference>
<name>A0A1L6MZC5_9BACT</name>
<dbReference type="Pfam" id="PF12801">
    <property type="entry name" value="Fer4_5"/>
    <property type="match status" value="3"/>
</dbReference>
<evidence type="ECO:0000256" key="4">
    <source>
        <dbReference type="ARBA" id="ARBA00022982"/>
    </source>
</evidence>
<evidence type="ECO:0000256" key="5">
    <source>
        <dbReference type="ARBA" id="ARBA00023004"/>
    </source>
</evidence>
<dbReference type="GO" id="GO:0051539">
    <property type="term" value="F:4 iron, 4 sulfur cluster binding"/>
    <property type="evidence" value="ECO:0007669"/>
    <property type="project" value="UniProtKB-KW"/>
</dbReference>
<evidence type="ECO:0000259" key="8">
    <source>
        <dbReference type="PROSITE" id="PS51379"/>
    </source>
</evidence>
<keyword evidence="7" id="KW-1133">Transmembrane helix</keyword>
<reference evidence="9 10" key="1">
    <citation type="submission" date="2016-08" db="EMBL/GenBank/DDBJ databases">
        <title>Identification and validation of antigenic proteins from Pajaroellobacter abortibovis using de-novo genome sequence assembly and reverse vaccinology.</title>
        <authorList>
            <person name="Welly B.T."/>
            <person name="Miller M.R."/>
            <person name="Stott J.L."/>
            <person name="Blanchard M.T."/>
            <person name="Islas-Trejo A.D."/>
            <person name="O'Rourke S.M."/>
            <person name="Young A.E."/>
            <person name="Medrano J.F."/>
            <person name="Van Eenennaam A.L."/>
        </authorList>
    </citation>
    <scope>NUCLEOTIDE SEQUENCE [LARGE SCALE GENOMIC DNA]</scope>
    <source>
        <strain evidence="9 10">BTF92-0548A/99-0131</strain>
    </source>
</reference>
<keyword evidence="1" id="KW-0813">Transport</keyword>
<evidence type="ECO:0000256" key="3">
    <source>
        <dbReference type="ARBA" id="ARBA00022723"/>
    </source>
</evidence>
<keyword evidence="7" id="KW-0812">Transmembrane</keyword>
<evidence type="ECO:0000256" key="1">
    <source>
        <dbReference type="ARBA" id="ARBA00022448"/>
    </source>
</evidence>
<dbReference type="GO" id="GO:0046872">
    <property type="term" value="F:metal ion binding"/>
    <property type="evidence" value="ECO:0007669"/>
    <property type="project" value="UniProtKB-KW"/>
</dbReference>
<dbReference type="GO" id="GO:0005886">
    <property type="term" value="C:plasma membrane"/>
    <property type="evidence" value="ECO:0007669"/>
    <property type="project" value="TreeGrafter"/>
</dbReference>
<keyword evidence="6" id="KW-0411">Iron-sulfur</keyword>
<evidence type="ECO:0000313" key="9">
    <source>
        <dbReference type="EMBL" id="APS00911.1"/>
    </source>
</evidence>
<dbReference type="PANTHER" id="PTHR30176:SF3">
    <property type="entry name" value="FERREDOXIN-TYPE PROTEIN NAPH"/>
    <property type="match status" value="1"/>
</dbReference>
<dbReference type="SUPFAM" id="SSF54862">
    <property type="entry name" value="4Fe-4S ferredoxins"/>
    <property type="match status" value="2"/>
</dbReference>
<feature type="transmembrane region" description="Helical" evidence="7">
    <location>
        <begin position="240"/>
        <end position="260"/>
    </location>
</feature>
<accession>A0A1L6MZC5</accession>
<dbReference type="CDD" id="cd16373">
    <property type="entry name" value="DMSOR_beta_like"/>
    <property type="match status" value="1"/>
</dbReference>
<dbReference type="InterPro" id="IPR017896">
    <property type="entry name" value="4Fe4S_Fe-S-bd"/>
</dbReference>
<dbReference type="InterPro" id="IPR017900">
    <property type="entry name" value="4Fe4S_Fe_S_CS"/>
</dbReference>
<feature type="domain" description="4Fe-4S ferredoxin-type" evidence="8">
    <location>
        <begin position="288"/>
        <end position="317"/>
    </location>
</feature>
<feature type="transmembrane region" description="Helical" evidence="7">
    <location>
        <begin position="137"/>
        <end position="156"/>
    </location>
</feature>
<keyword evidence="2" id="KW-0004">4Fe-4S</keyword>